<dbReference type="EMBL" id="CAWYQH010000174">
    <property type="protein sequence ID" value="CAK8697975.1"/>
    <property type="molecule type" value="Genomic_DNA"/>
</dbReference>
<reference evidence="4 5" key="1">
    <citation type="submission" date="2024-02" db="EMBL/GenBank/DDBJ databases">
        <authorList>
            <person name="Daric V."/>
            <person name="Darras S."/>
        </authorList>
    </citation>
    <scope>NUCLEOTIDE SEQUENCE [LARGE SCALE GENOMIC DNA]</scope>
</reference>
<dbReference type="Pfam" id="PF01250">
    <property type="entry name" value="Ribosomal_S6"/>
    <property type="match status" value="1"/>
</dbReference>
<evidence type="ECO:0000256" key="2">
    <source>
        <dbReference type="ARBA" id="ARBA00035170"/>
    </source>
</evidence>
<proteinExistence type="inferred from homology"/>
<dbReference type="PANTHER" id="PTHR21011:SF1">
    <property type="entry name" value="SMALL RIBOSOMAL SUBUNIT PROTEIN BS6M"/>
    <property type="match status" value="1"/>
</dbReference>
<dbReference type="CDD" id="cd15465">
    <property type="entry name" value="bS6_mito"/>
    <property type="match status" value="1"/>
</dbReference>
<evidence type="ECO:0000313" key="5">
    <source>
        <dbReference type="Proteomes" id="UP001642483"/>
    </source>
</evidence>
<dbReference type="InterPro" id="IPR035980">
    <property type="entry name" value="Ribosomal_bS6_sf"/>
</dbReference>
<dbReference type="InterPro" id="IPR000529">
    <property type="entry name" value="Ribosomal_bS6"/>
</dbReference>
<dbReference type="SUPFAM" id="SSF54995">
    <property type="entry name" value="Ribosomal protein S6"/>
    <property type="match status" value="1"/>
</dbReference>
<dbReference type="Proteomes" id="UP001642483">
    <property type="component" value="Unassembled WGS sequence"/>
</dbReference>
<name>A0ABP0H2E5_CLALP</name>
<keyword evidence="5" id="KW-1185">Reference proteome</keyword>
<sequence>MPRYELALIMRLFGREKKIEALKDTIVYLLNEGHNVRNVKSLGDRGLPYQIKAHGETHFKGSYALLDIDCKIEDMNLLRRYFSNNKNIIRMTQTKYERTYAAEEPCDGMEDVDYAKKLEELKRGKLKNNVKKQSFKI</sequence>
<gene>
    <name evidence="4" type="ORF">CVLEPA_LOCUS31450</name>
</gene>
<evidence type="ECO:0000313" key="4">
    <source>
        <dbReference type="EMBL" id="CAK8697975.1"/>
    </source>
</evidence>
<dbReference type="Gene3D" id="3.30.70.60">
    <property type="match status" value="1"/>
</dbReference>
<dbReference type="InterPro" id="IPR014717">
    <property type="entry name" value="Transl_elong_EF1B/ribsomal_bS6"/>
</dbReference>
<comment type="caution">
    <text evidence="4">The sequence shown here is derived from an EMBL/GenBank/DDBJ whole genome shotgun (WGS) entry which is preliminary data.</text>
</comment>
<evidence type="ECO:0000256" key="3">
    <source>
        <dbReference type="ARBA" id="ARBA00035365"/>
    </source>
</evidence>
<protein>
    <recommendedName>
        <fullName evidence="2">Small ribosomal subunit protein bS6m</fullName>
    </recommendedName>
    <alternativeName>
        <fullName evidence="3">28S ribosomal protein S6, mitochondrial</fullName>
    </alternativeName>
</protein>
<comment type="similarity">
    <text evidence="1">Belongs to the bacterial ribosomal protein bS6 family.</text>
</comment>
<organism evidence="4 5">
    <name type="scientific">Clavelina lepadiformis</name>
    <name type="common">Light-bulb sea squirt</name>
    <name type="synonym">Ascidia lepadiformis</name>
    <dbReference type="NCBI Taxonomy" id="159417"/>
    <lineage>
        <taxon>Eukaryota</taxon>
        <taxon>Metazoa</taxon>
        <taxon>Chordata</taxon>
        <taxon>Tunicata</taxon>
        <taxon>Ascidiacea</taxon>
        <taxon>Aplousobranchia</taxon>
        <taxon>Clavelinidae</taxon>
        <taxon>Clavelina</taxon>
    </lineage>
</organism>
<accession>A0ABP0H2E5</accession>
<evidence type="ECO:0000256" key="1">
    <source>
        <dbReference type="ARBA" id="ARBA00009512"/>
    </source>
</evidence>
<dbReference type="PANTHER" id="PTHR21011">
    <property type="entry name" value="MITOCHONDRIAL 28S RIBOSOMAL PROTEIN S6"/>
    <property type="match status" value="1"/>
</dbReference>